<dbReference type="EMBL" id="MZ394738">
    <property type="protein sequence ID" value="QWV59625.1"/>
    <property type="molecule type" value="Genomic_DNA"/>
</dbReference>
<feature type="domain" description="Baculovirus polyhedron envelope protein PEP C-terminal" evidence="3">
    <location>
        <begin position="173"/>
        <end position="312"/>
    </location>
</feature>
<organism evidence="4">
    <name type="scientific">Ectropis obliqua nucleopolyhedrovirus</name>
    <dbReference type="NCBI Taxonomy" id="59376"/>
    <lineage>
        <taxon>Viruses</taxon>
        <taxon>Viruses incertae sedis</taxon>
        <taxon>Naldaviricetes</taxon>
        <taxon>Lefavirales</taxon>
        <taxon>Baculoviridae</taxon>
        <taxon>Alphabaculovirus</taxon>
        <taxon>Alphabaculovirus ecobliquae</taxon>
    </lineage>
</organism>
<keyword evidence="1" id="KW-0175">Coiled coil</keyword>
<name>A0A8F2Q0V3_9ABAC</name>
<feature type="domain" description="Baculovirus polyhedron envelope protein PEP N-terminal" evidence="2">
    <location>
        <begin position="12"/>
        <end position="94"/>
    </location>
</feature>
<sequence length="330" mass="36422">MSLTVLSKKVQDVPVTAFLDQSWVLWVCAEDVLQLLRLPPSVLQSIPLRHKKCWNDFRCPNSVYRLDGSRLFIDIYGLGNLCNRVNSNQSDYLCTLFIAEIYRDACIQSNSGCVVPPIQPQPPICPLPDFRPNNGEGGGGGCLPPVPPLQPDCNRPPNYDILERISKQNDVIINGLSQLCINSSNQHLEINNALNTIKLQNITITGQLTQLIDLLENQLVNIAADLRSLLDNFDTKLNNFLDALNKALAQLQDSVRNELTNINSILNNLTSSVTNINATLQNLLQALAGLKIGALTEQLDAITQSVEQILAILTPELPLGGKQPLPQIRH</sequence>
<evidence type="ECO:0000259" key="2">
    <source>
        <dbReference type="Pfam" id="PF04512"/>
    </source>
</evidence>
<dbReference type="GO" id="GO:0005198">
    <property type="term" value="F:structural molecule activity"/>
    <property type="evidence" value="ECO:0007669"/>
    <property type="project" value="InterPro"/>
</dbReference>
<protein>
    <submittedName>
        <fullName evidence="4">Calyx/pep</fullName>
    </submittedName>
</protein>
<dbReference type="Pfam" id="PF04513">
    <property type="entry name" value="Baculo_PEP_C"/>
    <property type="match status" value="1"/>
</dbReference>
<feature type="coiled-coil region" evidence="1">
    <location>
        <begin position="212"/>
        <end position="261"/>
    </location>
</feature>
<reference evidence="4" key="1">
    <citation type="submission" date="2021-06" db="EMBL/GenBank/DDBJ databases">
        <authorList>
            <person name="Xiao Q."/>
            <person name="Zhang X.X."/>
            <person name="Tang M.J."/>
        </authorList>
    </citation>
    <scope>NUCLEOTIDE SEQUENCE</scope>
    <source>
        <strain evidence="4">QF4</strain>
    </source>
</reference>
<dbReference type="InterPro" id="IPR007601">
    <property type="entry name" value="Baculo_PEP_C"/>
</dbReference>
<evidence type="ECO:0000259" key="3">
    <source>
        <dbReference type="Pfam" id="PF04513"/>
    </source>
</evidence>
<evidence type="ECO:0000313" key="4">
    <source>
        <dbReference type="EMBL" id="QWV59625.1"/>
    </source>
</evidence>
<accession>A0A8F2Q0V3</accession>
<dbReference type="Pfam" id="PF04512">
    <property type="entry name" value="Baculo_PEP_N"/>
    <property type="match status" value="1"/>
</dbReference>
<dbReference type="InterPro" id="IPR007600">
    <property type="entry name" value="Baculo_PEP_N"/>
</dbReference>
<dbReference type="GO" id="GO:0019031">
    <property type="term" value="C:viral envelope"/>
    <property type="evidence" value="ECO:0007669"/>
    <property type="project" value="InterPro"/>
</dbReference>
<proteinExistence type="predicted"/>
<dbReference type="GO" id="GO:0019028">
    <property type="term" value="C:viral capsid"/>
    <property type="evidence" value="ECO:0007669"/>
    <property type="project" value="InterPro"/>
</dbReference>
<gene>
    <name evidence="4" type="ORF">QF4000039</name>
</gene>
<evidence type="ECO:0000256" key="1">
    <source>
        <dbReference type="SAM" id="Coils"/>
    </source>
</evidence>